<name>A0A6J4TBS1_9ACTN</name>
<dbReference type="AlphaFoldDB" id="A0A6J4TBS1"/>
<gene>
    <name evidence="2" type="ORF">AVDCRST_MAG45-2415</name>
</gene>
<feature type="non-terminal residue" evidence="2">
    <location>
        <position position="1"/>
    </location>
</feature>
<feature type="compositionally biased region" description="Basic and acidic residues" evidence="1">
    <location>
        <begin position="1"/>
        <end position="11"/>
    </location>
</feature>
<feature type="compositionally biased region" description="Basic residues" evidence="1">
    <location>
        <begin position="19"/>
        <end position="41"/>
    </location>
</feature>
<sequence>DRGRPRPDGGHRRGGQGVRPHRRARLARARVGRASRARAPHPAHAVRGGPDPDPDRRPRRALPDARIAPDSPLARGHARHPLRV</sequence>
<dbReference type="EMBL" id="CADCVU010000210">
    <property type="protein sequence ID" value="CAA9519625.1"/>
    <property type="molecule type" value="Genomic_DNA"/>
</dbReference>
<accession>A0A6J4TBS1</accession>
<reference evidence="2" key="1">
    <citation type="submission" date="2020-02" db="EMBL/GenBank/DDBJ databases">
        <authorList>
            <person name="Meier V. D."/>
        </authorList>
    </citation>
    <scope>NUCLEOTIDE SEQUENCE</scope>
    <source>
        <strain evidence="2">AVDCRST_MAG45</strain>
    </source>
</reference>
<feature type="region of interest" description="Disordered" evidence="1">
    <location>
        <begin position="1"/>
        <end position="84"/>
    </location>
</feature>
<evidence type="ECO:0000313" key="2">
    <source>
        <dbReference type="EMBL" id="CAA9519625.1"/>
    </source>
</evidence>
<proteinExistence type="predicted"/>
<organism evidence="2">
    <name type="scientific">uncultured Solirubrobacterales bacterium</name>
    <dbReference type="NCBI Taxonomy" id="768556"/>
    <lineage>
        <taxon>Bacteria</taxon>
        <taxon>Bacillati</taxon>
        <taxon>Actinomycetota</taxon>
        <taxon>Thermoleophilia</taxon>
        <taxon>Solirubrobacterales</taxon>
        <taxon>environmental samples</taxon>
    </lineage>
</organism>
<protein>
    <submittedName>
        <fullName evidence="2">RNA polymerase sigma factor SigB</fullName>
    </submittedName>
</protein>
<feature type="non-terminal residue" evidence="2">
    <location>
        <position position="84"/>
    </location>
</feature>
<evidence type="ECO:0000256" key="1">
    <source>
        <dbReference type="SAM" id="MobiDB-lite"/>
    </source>
</evidence>